<organism evidence="9 10">
    <name type="scientific">Novosphingobium sediminis</name>
    <dbReference type="NCBI Taxonomy" id="707214"/>
    <lineage>
        <taxon>Bacteria</taxon>
        <taxon>Pseudomonadati</taxon>
        <taxon>Pseudomonadota</taxon>
        <taxon>Alphaproteobacteria</taxon>
        <taxon>Sphingomonadales</taxon>
        <taxon>Sphingomonadaceae</taxon>
        <taxon>Novosphingobium</taxon>
    </lineage>
</organism>
<reference evidence="9 10" key="1">
    <citation type="submission" date="2019-07" db="EMBL/GenBank/DDBJ databases">
        <title>Whole genome shotgun sequence of Novosphingobium sediminis NBRC 106119.</title>
        <authorList>
            <person name="Hosoyama A."/>
            <person name="Uohara A."/>
            <person name="Ohji S."/>
            <person name="Ichikawa N."/>
        </authorList>
    </citation>
    <scope>NUCLEOTIDE SEQUENCE [LARGE SCALE GENOMIC DNA]</scope>
    <source>
        <strain evidence="9 10">NBRC 106119</strain>
    </source>
</reference>
<dbReference type="GO" id="GO:0005886">
    <property type="term" value="C:plasma membrane"/>
    <property type="evidence" value="ECO:0007669"/>
    <property type="project" value="UniProtKB-SubCell"/>
</dbReference>
<dbReference type="AlphaFoldDB" id="A0A512AH46"/>
<dbReference type="SUPFAM" id="SSF54523">
    <property type="entry name" value="Pili subunits"/>
    <property type="match status" value="1"/>
</dbReference>
<proteinExistence type="predicted"/>
<evidence type="ECO:0000256" key="6">
    <source>
        <dbReference type="ARBA" id="ARBA00022989"/>
    </source>
</evidence>
<dbReference type="Pfam" id="PF07963">
    <property type="entry name" value="N_methyl"/>
    <property type="match status" value="1"/>
</dbReference>
<comment type="caution">
    <text evidence="9">The sequence shown here is derived from an EMBL/GenBank/DDBJ whole genome shotgun (WGS) entry which is preliminary data.</text>
</comment>
<feature type="transmembrane region" description="Helical" evidence="8">
    <location>
        <begin position="21"/>
        <end position="43"/>
    </location>
</feature>
<comment type="subcellular location">
    <subcellularLocation>
        <location evidence="1">Cell inner membrane</location>
        <topology evidence="1">Single-pass membrane protein</topology>
    </subcellularLocation>
</comment>
<evidence type="ECO:0000256" key="1">
    <source>
        <dbReference type="ARBA" id="ARBA00004377"/>
    </source>
</evidence>
<keyword evidence="2" id="KW-1003">Cell membrane</keyword>
<name>A0A512AH46_9SPHN</name>
<dbReference type="GO" id="GO:0015628">
    <property type="term" value="P:protein secretion by the type II secretion system"/>
    <property type="evidence" value="ECO:0007669"/>
    <property type="project" value="TreeGrafter"/>
</dbReference>
<evidence type="ECO:0000313" key="9">
    <source>
        <dbReference type="EMBL" id="GEN99028.1"/>
    </source>
</evidence>
<evidence type="ECO:0000256" key="5">
    <source>
        <dbReference type="ARBA" id="ARBA00022692"/>
    </source>
</evidence>
<evidence type="ECO:0008006" key="11">
    <source>
        <dbReference type="Google" id="ProtNLM"/>
    </source>
</evidence>
<evidence type="ECO:0000256" key="2">
    <source>
        <dbReference type="ARBA" id="ARBA00022475"/>
    </source>
</evidence>
<keyword evidence="6 8" id="KW-1133">Transmembrane helix</keyword>
<dbReference type="NCBIfam" id="TIGR02532">
    <property type="entry name" value="IV_pilin_GFxxxE"/>
    <property type="match status" value="1"/>
</dbReference>
<gene>
    <name evidence="9" type="ORF">NSE01_08610</name>
</gene>
<dbReference type="RefSeq" id="WP_170233758.1">
    <property type="nucleotide sequence ID" value="NZ_BJYR01000006.1"/>
</dbReference>
<keyword evidence="3" id="KW-0488">Methylation</keyword>
<keyword evidence="5 8" id="KW-0812">Transmembrane</keyword>
<protein>
    <recommendedName>
        <fullName evidence="11">Type II secretion system protein J</fullName>
    </recommendedName>
</protein>
<accession>A0A512AH46</accession>
<keyword evidence="10" id="KW-1185">Reference proteome</keyword>
<dbReference type="InterPro" id="IPR045584">
    <property type="entry name" value="Pilin-like"/>
</dbReference>
<dbReference type="PANTHER" id="PTHR39583:SF2">
    <property type="entry name" value="TYPE II SECRETION SYSTEM PROTEIN J"/>
    <property type="match status" value="1"/>
</dbReference>
<sequence length="228" mass="24905">MSAAALPRTARREAGFTLAEMLVALALFAMISALIAGVVNLIARLDGSSRRQAERVEQVVSAQTLLRARLEQMRTLVDPRGLGDTIAMTGQRDEVTFTAPGLAADGAHQLQALRLRRTARGELMLYTAPLLAGFDLHASTVQGWNAAPLLDGVQLLEIAYYGTDRVTGRDVWQDRWQNRAQPPKLVRVRLGFAQGDARVWPVLMVRPMSGVQLACEDGRESLDCGEAQ</sequence>
<dbReference type="InterPro" id="IPR012902">
    <property type="entry name" value="N_methyl_site"/>
</dbReference>
<evidence type="ECO:0000256" key="7">
    <source>
        <dbReference type="ARBA" id="ARBA00023136"/>
    </source>
</evidence>
<dbReference type="InterPro" id="IPR051621">
    <property type="entry name" value="T2SS_protein_J"/>
</dbReference>
<evidence type="ECO:0000256" key="3">
    <source>
        <dbReference type="ARBA" id="ARBA00022481"/>
    </source>
</evidence>
<evidence type="ECO:0000256" key="8">
    <source>
        <dbReference type="SAM" id="Phobius"/>
    </source>
</evidence>
<keyword evidence="7 8" id="KW-0472">Membrane</keyword>
<evidence type="ECO:0000256" key="4">
    <source>
        <dbReference type="ARBA" id="ARBA00022519"/>
    </source>
</evidence>
<dbReference type="EMBL" id="BJYR01000006">
    <property type="protein sequence ID" value="GEN99028.1"/>
    <property type="molecule type" value="Genomic_DNA"/>
</dbReference>
<evidence type="ECO:0000313" key="10">
    <source>
        <dbReference type="Proteomes" id="UP000321464"/>
    </source>
</evidence>
<dbReference type="Proteomes" id="UP000321464">
    <property type="component" value="Unassembled WGS sequence"/>
</dbReference>
<keyword evidence="4" id="KW-0997">Cell inner membrane</keyword>
<dbReference type="PANTHER" id="PTHR39583">
    <property type="entry name" value="TYPE II SECRETION SYSTEM PROTEIN J-RELATED"/>
    <property type="match status" value="1"/>
</dbReference>